<accession>A0A5B7H231</accession>
<organism evidence="1 2">
    <name type="scientific">Portunus trituberculatus</name>
    <name type="common">Swimming crab</name>
    <name type="synonym">Neptunus trituberculatus</name>
    <dbReference type="NCBI Taxonomy" id="210409"/>
    <lineage>
        <taxon>Eukaryota</taxon>
        <taxon>Metazoa</taxon>
        <taxon>Ecdysozoa</taxon>
        <taxon>Arthropoda</taxon>
        <taxon>Crustacea</taxon>
        <taxon>Multicrustacea</taxon>
        <taxon>Malacostraca</taxon>
        <taxon>Eumalacostraca</taxon>
        <taxon>Eucarida</taxon>
        <taxon>Decapoda</taxon>
        <taxon>Pleocyemata</taxon>
        <taxon>Brachyura</taxon>
        <taxon>Eubrachyura</taxon>
        <taxon>Portunoidea</taxon>
        <taxon>Portunidae</taxon>
        <taxon>Portuninae</taxon>
        <taxon>Portunus</taxon>
    </lineage>
</organism>
<proteinExistence type="predicted"/>
<dbReference type="Proteomes" id="UP000324222">
    <property type="component" value="Unassembled WGS sequence"/>
</dbReference>
<dbReference type="EMBL" id="VSRR010024366">
    <property type="protein sequence ID" value="MPC66150.1"/>
    <property type="molecule type" value="Genomic_DNA"/>
</dbReference>
<protein>
    <submittedName>
        <fullName evidence="1">Uncharacterized protein</fullName>
    </submittedName>
</protein>
<sequence length="64" mass="7035">MGLGGRPNSCHTKPNLPIMTPNRLSVHRHHQHQHLYNSWLAPSRSARPVALIPGILLGLLSGLD</sequence>
<evidence type="ECO:0000313" key="1">
    <source>
        <dbReference type="EMBL" id="MPC66150.1"/>
    </source>
</evidence>
<reference evidence="1 2" key="1">
    <citation type="submission" date="2019-05" db="EMBL/GenBank/DDBJ databases">
        <title>Another draft genome of Portunus trituberculatus and its Hox gene families provides insights of decapod evolution.</title>
        <authorList>
            <person name="Jeong J.-H."/>
            <person name="Song I."/>
            <person name="Kim S."/>
            <person name="Choi T."/>
            <person name="Kim D."/>
            <person name="Ryu S."/>
            <person name="Kim W."/>
        </authorList>
    </citation>
    <scope>NUCLEOTIDE SEQUENCE [LARGE SCALE GENOMIC DNA]</scope>
    <source>
        <tissue evidence="1">Muscle</tissue>
    </source>
</reference>
<comment type="caution">
    <text evidence="1">The sequence shown here is derived from an EMBL/GenBank/DDBJ whole genome shotgun (WGS) entry which is preliminary data.</text>
</comment>
<gene>
    <name evidence="1" type="ORF">E2C01_060295</name>
</gene>
<name>A0A5B7H231_PORTR</name>
<evidence type="ECO:0000313" key="2">
    <source>
        <dbReference type="Proteomes" id="UP000324222"/>
    </source>
</evidence>
<keyword evidence="2" id="KW-1185">Reference proteome</keyword>
<dbReference type="AlphaFoldDB" id="A0A5B7H231"/>